<evidence type="ECO:0000313" key="1">
    <source>
        <dbReference type="EMBL" id="GAA0162425.1"/>
    </source>
</evidence>
<protein>
    <submittedName>
        <fullName evidence="1">Uncharacterized protein</fullName>
    </submittedName>
</protein>
<name>A0AAV3QIG3_LITER</name>
<reference evidence="1 2" key="1">
    <citation type="submission" date="2024-01" db="EMBL/GenBank/DDBJ databases">
        <title>The complete chloroplast genome sequence of Lithospermum erythrorhizon: insights into the phylogenetic relationship among Boraginaceae species and the maternal lineages of purple gromwells.</title>
        <authorList>
            <person name="Okada T."/>
            <person name="Watanabe K."/>
        </authorList>
    </citation>
    <scope>NUCLEOTIDE SEQUENCE [LARGE SCALE GENOMIC DNA]</scope>
</reference>
<keyword evidence="2" id="KW-1185">Reference proteome</keyword>
<organism evidence="1 2">
    <name type="scientific">Lithospermum erythrorhizon</name>
    <name type="common">Purple gromwell</name>
    <name type="synonym">Lithospermum officinale var. erythrorhizon</name>
    <dbReference type="NCBI Taxonomy" id="34254"/>
    <lineage>
        <taxon>Eukaryota</taxon>
        <taxon>Viridiplantae</taxon>
        <taxon>Streptophyta</taxon>
        <taxon>Embryophyta</taxon>
        <taxon>Tracheophyta</taxon>
        <taxon>Spermatophyta</taxon>
        <taxon>Magnoliopsida</taxon>
        <taxon>eudicotyledons</taxon>
        <taxon>Gunneridae</taxon>
        <taxon>Pentapetalae</taxon>
        <taxon>asterids</taxon>
        <taxon>lamiids</taxon>
        <taxon>Boraginales</taxon>
        <taxon>Boraginaceae</taxon>
        <taxon>Boraginoideae</taxon>
        <taxon>Lithospermeae</taxon>
        <taxon>Lithospermum</taxon>
    </lineage>
</organism>
<dbReference type="Proteomes" id="UP001454036">
    <property type="component" value="Unassembled WGS sequence"/>
</dbReference>
<dbReference type="EMBL" id="BAABME010004452">
    <property type="protein sequence ID" value="GAA0162425.1"/>
    <property type="molecule type" value="Genomic_DNA"/>
</dbReference>
<proteinExistence type="predicted"/>
<accession>A0AAV3QIG3</accession>
<comment type="caution">
    <text evidence="1">The sequence shown here is derived from an EMBL/GenBank/DDBJ whole genome shotgun (WGS) entry which is preliminary data.</text>
</comment>
<gene>
    <name evidence="1" type="ORF">LIER_18519</name>
</gene>
<sequence>MVLGFGDFSGLERFGATGFMGLSAPLCFGVAHGPCWSGLGSLRLYKLEMVAEFEASQTKQAVQAQSELHTLKKNLAEILALMGDIKYQTSANQAKDFGIDKGGKSGGVTDFVFTPKLD</sequence>
<evidence type="ECO:0000313" key="2">
    <source>
        <dbReference type="Proteomes" id="UP001454036"/>
    </source>
</evidence>
<dbReference type="AlphaFoldDB" id="A0AAV3QIG3"/>